<sequence length="163" mass="17575">MRYQSAVSVTIGLGNSKNDQYGRGSWRTMHETGDSLLCPKEALCCILRARKDLGWQNNVHLCADIDVSEVVQALKMVAAKIGVPASNYSSHSVRIGGATSLLSGDADGLQIKLLGRWLSNCFEGYPVLAFAKTLAEDTLSQTSETRQAFNSDGATHHVPVLGH</sequence>
<dbReference type="GO" id="GO:0006310">
    <property type="term" value="P:DNA recombination"/>
    <property type="evidence" value="ECO:0007669"/>
    <property type="project" value="UniProtKB-KW"/>
</dbReference>
<dbReference type="OrthoDB" id="145344at2759"/>
<dbReference type="GO" id="GO:0003677">
    <property type="term" value="F:DNA binding"/>
    <property type="evidence" value="ECO:0007669"/>
    <property type="project" value="InterPro"/>
</dbReference>
<evidence type="ECO:0000256" key="1">
    <source>
        <dbReference type="ARBA" id="ARBA00023172"/>
    </source>
</evidence>
<proteinExistence type="predicted"/>
<dbReference type="InterPro" id="IPR052925">
    <property type="entry name" value="Phage_Integrase-like_Recomb"/>
</dbReference>
<dbReference type="Proteomes" id="UP000251314">
    <property type="component" value="Unassembled WGS sequence"/>
</dbReference>
<dbReference type="Gene3D" id="1.10.443.10">
    <property type="entry name" value="Intergrase catalytic core"/>
    <property type="match status" value="1"/>
</dbReference>
<dbReference type="STRING" id="29920.A0A329S0G9"/>
<dbReference type="InterPro" id="IPR013762">
    <property type="entry name" value="Integrase-like_cat_sf"/>
</dbReference>
<protein>
    <recommendedName>
        <fullName evidence="4">Integrase-like, catalytic domain</fullName>
    </recommendedName>
</protein>
<dbReference type="PANTHER" id="PTHR34605">
    <property type="entry name" value="PHAGE_INTEGRASE DOMAIN-CONTAINING PROTEIN"/>
    <property type="match status" value="1"/>
</dbReference>
<reference evidence="2 3" key="1">
    <citation type="submission" date="2018-01" db="EMBL/GenBank/DDBJ databases">
        <title>Draft genome of the strawberry crown rot pathogen Phytophthora cactorum.</title>
        <authorList>
            <person name="Armitage A.D."/>
            <person name="Lysoe E."/>
            <person name="Nellist C.F."/>
            <person name="Harrison R.J."/>
            <person name="Brurberg M.B."/>
        </authorList>
    </citation>
    <scope>NUCLEOTIDE SEQUENCE [LARGE SCALE GENOMIC DNA]</scope>
    <source>
        <strain evidence="2 3">10300</strain>
    </source>
</reference>
<accession>A0A329S0G9</accession>
<dbReference type="InterPro" id="IPR011010">
    <property type="entry name" value="DNA_brk_join_enz"/>
</dbReference>
<name>A0A329S0G9_9STRA</name>
<evidence type="ECO:0000313" key="3">
    <source>
        <dbReference type="Proteomes" id="UP000251314"/>
    </source>
</evidence>
<dbReference type="SUPFAM" id="SSF56349">
    <property type="entry name" value="DNA breaking-rejoining enzymes"/>
    <property type="match status" value="1"/>
</dbReference>
<comment type="caution">
    <text evidence="2">The sequence shown here is derived from an EMBL/GenBank/DDBJ whole genome shotgun (WGS) entry which is preliminary data.</text>
</comment>
<evidence type="ECO:0008006" key="4">
    <source>
        <dbReference type="Google" id="ProtNLM"/>
    </source>
</evidence>
<keyword evidence="1" id="KW-0233">DNA recombination</keyword>
<dbReference type="PANTHER" id="PTHR34605:SF3">
    <property type="entry name" value="P CELL-TYPE AGGLUTINATION PROTEIN MAP4-LIKE-RELATED"/>
    <property type="match status" value="1"/>
</dbReference>
<organism evidence="2 3">
    <name type="scientific">Phytophthora cactorum</name>
    <dbReference type="NCBI Taxonomy" id="29920"/>
    <lineage>
        <taxon>Eukaryota</taxon>
        <taxon>Sar</taxon>
        <taxon>Stramenopiles</taxon>
        <taxon>Oomycota</taxon>
        <taxon>Peronosporomycetes</taxon>
        <taxon>Peronosporales</taxon>
        <taxon>Peronosporaceae</taxon>
        <taxon>Phytophthora</taxon>
    </lineage>
</organism>
<keyword evidence="3" id="KW-1185">Reference proteome</keyword>
<gene>
    <name evidence="2" type="ORF">PC110_g14295</name>
</gene>
<dbReference type="VEuPathDB" id="FungiDB:PC110_g14295"/>
<dbReference type="EMBL" id="MJFZ01000433">
    <property type="protein sequence ID" value="RAW29356.1"/>
    <property type="molecule type" value="Genomic_DNA"/>
</dbReference>
<evidence type="ECO:0000313" key="2">
    <source>
        <dbReference type="EMBL" id="RAW29356.1"/>
    </source>
</evidence>
<dbReference type="AlphaFoldDB" id="A0A329S0G9"/>
<dbReference type="GO" id="GO:0015074">
    <property type="term" value="P:DNA integration"/>
    <property type="evidence" value="ECO:0007669"/>
    <property type="project" value="InterPro"/>
</dbReference>